<dbReference type="Pfam" id="PF13240">
    <property type="entry name" value="Zn_Ribbon_1"/>
    <property type="match status" value="1"/>
</dbReference>
<gene>
    <name evidence="3" type="ORF">CPT75_15200</name>
</gene>
<name>A0A317G720_BUTFI</name>
<dbReference type="RefSeq" id="WP_110073565.1">
    <property type="nucleotide sequence ID" value="NZ_CM009896.1"/>
</dbReference>
<organism evidence="3 4">
    <name type="scientific">Butyrivibrio fibrisolvens</name>
    <dbReference type="NCBI Taxonomy" id="831"/>
    <lineage>
        <taxon>Bacteria</taxon>
        <taxon>Bacillati</taxon>
        <taxon>Bacillota</taxon>
        <taxon>Clostridia</taxon>
        <taxon>Lachnospirales</taxon>
        <taxon>Lachnospiraceae</taxon>
        <taxon>Butyrivibrio</taxon>
    </lineage>
</organism>
<proteinExistence type="predicted"/>
<evidence type="ECO:0000313" key="4">
    <source>
        <dbReference type="Proteomes" id="UP000245488"/>
    </source>
</evidence>
<evidence type="ECO:0000313" key="3">
    <source>
        <dbReference type="EMBL" id="PWT28370.1"/>
    </source>
</evidence>
<keyword evidence="1" id="KW-0812">Transmembrane</keyword>
<reference evidence="3 4" key="1">
    <citation type="submission" date="2017-09" db="EMBL/GenBank/DDBJ databases">
        <title>High-quality draft genome sequence of Butyrivibrio fibrisolvens INBov1, isolated from cow rumen.</title>
        <authorList>
            <person name="Rodriguez Hernaez J."/>
            <person name="Rivarola M."/>
            <person name="Paniego N."/>
            <person name="Cravero S."/>
            <person name="Ceron Cucchi M."/>
            <person name="Martinez M.C."/>
        </authorList>
    </citation>
    <scope>NUCLEOTIDE SEQUENCE [LARGE SCALE GENOMIC DNA]</scope>
    <source>
        <strain evidence="3 4">INBov1</strain>
    </source>
</reference>
<comment type="caution">
    <text evidence="3">The sequence shown here is derived from an EMBL/GenBank/DDBJ whole genome shotgun (WGS) entry which is preliminary data.</text>
</comment>
<keyword evidence="1" id="KW-0472">Membrane</keyword>
<feature type="domain" description="Zinc-ribbon" evidence="2">
    <location>
        <begin position="2"/>
        <end position="23"/>
    </location>
</feature>
<dbReference type="Proteomes" id="UP000245488">
    <property type="component" value="Chromosome"/>
</dbReference>
<dbReference type="InterPro" id="IPR026870">
    <property type="entry name" value="Zinc_ribbon_dom"/>
</dbReference>
<protein>
    <recommendedName>
        <fullName evidence="2">Zinc-ribbon domain-containing protein</fullName>
    </recommendedName>
</protein>
<feature type="transmembrane region" description="Helical" evidence="1">
    <location>
        <begin position="51"/>
        <end position="69"/>
    </location>
</feature>
<evidence type="ECO:0000259" key="2">
    <source>
        <dbReference type="Pfam" id="PF13240"/>
    </source>
</evidence>
<feature type="transmembrane region" description="Helical" evidence="1">
    <location>
        <begin position="90"/>
        <end position="123"/>
    </location>
</feature>
<feature type="transmembrane region" description="Helical" evidence="1">
    <location>
        <begin position="150"/>
        <end position="170"/>
    </location>
</feature>
<keyword evidence="4" id="KW-1185">Reference proteome</keyword>
<dbReference type="AlphaFoldDB" id="A0A317G720"/>
<sequence>MFCPSCGKEIPEGATFCPNCGATVRKASSPANSPNSQLTFPGIINKSKMNIFGIIASVVLLLSSFLPFVSVDVFGSSLSASLMDGPDGIIVIIVAIAGIVFSLLGIDIATIIAGAVAMIIFFVENAQVSEATGDDEFGALAAAMIDKGPGYYFLLLGSICLIIAGIIRFIQKKKS</sequence>
<dbReference type="EMBL" id="NXNG01000001">
    <property type="protein sequence ID" value="PWT28370.1"/>
    <property type="molecule type" value="Genomic_DNA"/>
</dbReference>
<evidence type="ECO:0000256" key="1">
    <source>
        <dbReference type="SAM" id="Phobius"/>
    </source>
</evidence>
<keyword evidence="1" id="KW-1133">Transmembrane helix</keyword>
<accession>A0A317G720</accession>